<proteinExistence type="predicted"/>
<dbReference type="Proteomes" id="UP000038040">
    <property type="component" value="Unplaced"/>
</dbReference>
<name>A0A0N4UNW7_DRAME</name>
<feature type="compositionally biased region" description="Basic and acidic residues" evidence="1">
    <location>
        <begin position="125"/>
        <end position="134"/>
    </location>
</feature>
<reference evidence="6" key="1">
    <citation type="submission" date="2017-02" db="UniProtKB">
        <authorList>
            <consortium name="WormBaseParasite"/>
        </authorList>
    </citation>
    <scope>IDENTIFICATION</scope>
</reference>
<accession>A0A0N4UNW7</accession>
<dbReference type="WBParaSite" id="DME_0000962901-mRNA-1">
    <property type="protein sequence ID" value="DME_0000962901-mRNA-1"/>
    <property type="gene ID" value="DME_0000962901"/>
</dbReference>
<feature type="signal peptide" evidence="2">
    <location>
        <begin position="1"/>
        <end position="20"/>
    </location>
</feature>
<organism evidence="4 6">
    <name type="scientific">Dracunculus medinensis</name>
    <name type="common">Guinea worm</name>
    <dbReference type="NCBI Taxonomy" id="318479"/>
    <lineage>
        <taxon>Eukaryota</taxon>
        <taxon>Metazoa</taxon>
        <taxon>Ecdysozoa</taxon>
        <taxon>Nematoda</taxon>
        <taxon>Chromadorea</taxon>
        <taxon>Rhabditida</taxon>
        <taxon>Spirurina</taxon>
        <taxon>Dracunculoidea</taxon>
        <taxon>Dracunculidae</taxon>
        <taxon>Dracunculus</taxon>
    </lineage>
</organism>
<sequence>MFTLLPFLLTFLFSTFTANASEAKLHNQIFQVACKIFLTIGFIKDISIALGISQYTIYYRLSRFCLDYHLETSGSSDRGGWWDRWNRSPSWSWSPEHKFDHDHGHEYSYKHGHEHGQHHGHGHGHLHEHNGHYGHDYEHSYNDKHIGDYEQAGAHGSKSDWGNYNYGGHGDYLKEHSYKKGYGHADGEEHGDDWGHHKGHHHSNHDDGHHHHGHHHGRHRGHHFDPDWY</sequence>
<feature type="compositionally biased region" description="Basic residues" evidence="1">
    <location>
        <begin position="210"/>
        <end position="222"/>
    </location>
</feature>
<feature type="region of interest" description="Disordered" evidence="1">
    <location>
        <begin position="111"/>
        <end position="134"/>
    </location>
</feature>
<evidence type="ECO:0000256" key="2">
    <source>
        <dbReference type="SAM" id="SignalP"/>
    </source>
</evidence>
<evidence type="ECO:0000313" key="3">
    <source>
        <dbReference type="EMBL" id="VDN53306.1"/>
    </source>
</evidence>
<reference evidence="3 5" key="2">
    <citation type="submission" date="2018-11" db="EMBL/GenBank/DDBJ databases">
        <authorList>
            <consortium name="Pathogen Informatics"/>
        </authorList>
    </citation>
    <scope>NUCLEOTIDE SEQUENCE [LARGE SCALE GENOMIC DNA]</scope>
</reference>
<evidence type="ECO:0000313" key="6">
    <source>
        <dbReference type="WBParaSite" id="DME_0000962901-mRNA-1"/>
    </source>
</evidence>
<protein>
    <submittedName>
        <fullName evidence="6">Histidine-rich glycoprotein-like</fullName>
    </submittedName>
</protein>
<dbReference type="EMBL" id="UYYG01000119">
    <property type="protein sequence ID" value="VDN53306.1"/>
    <property type="molecule type" value="Genomic_DNA"/>
</dbReference>
<feature type="region of interest" description="Disordered" evidence="1">
    <location>
        <begin position="189"/>
        <end position="229"/>
    </location>
</feature>
<gene>
    <name evidence="3" type="ORF">DME_LOCUS3279</name>
</gene>
<evidence type="ECO:0000256" key="1">
    <source>
        <dbReference type="SAM" id="MobiDB-lite"/>
    </source>
</evidence>
<keyword evidence="2" id="KW-0732">Signal</keyword>
<feature type="chain" id="PRO_5041039246" evidence="2">
    <location>
        <begin position="21"/>
        <end position="229"/>
    </location>
</feature>
<evidence type="ECO:0000313" key="5">
    <source>
        <dbReference type="Proteomes" id="UP000274756"/>
    </source>
</evidence>
<dbReference type="AlphaFoldDB" id="A0A0N4UNW7"/>
<dbReference type="Proteomes" id="UP000274756">
    <property type="component" value="Unassembled WGS sequence"/>
</dbReference>
<keyword evidence="5" id="KW-1185">Reference proteome</keyword>
<evidence type="ECO:0000313" key="4">
    <source>
        <dbReference type="Proteomes" id="UP000038040"/>
    </source>
</evidence>